<dbReference type="PROSITE" id="PS01076">
    <property type="entry name" value="ACETATE_KINASE_2"/>
    <property type="match status" value="1"/>
</dbReference>
<keyword evidence="3 7" id="KW-0808">Transferase</keyword>
<keyword evidence="9" id="KW-1185">Reference proteome</keyword>
<feature type="non-terminal residue" evidence="8">
    <location>
        <position position="329"/>
    </location>
</feature>
<evidence type="ECO:0000256" key="6">
    <source>
        <dbReference type="ARBA" id="ARBA00022840"/>
    </source>
</evidence>
<dbReference type="HAMAP" id="MF_00020">
    <property type="entry name" value="Acetate_kinase"/>
    <property type="match status" value="1"/>
</dbReference>
<organism evidence="8 9">
    <name type="scientific">Motilibacter deserti</name>
    <dbReference type="NCBI Taxonomy" id="2714956"/>
    <lineage>
        <taxon>Bacteria</taxon>
        <taxon>Bacillati</taxon>
        <taxon>Actinomycetota</taxon>
        <taxon>Actinomycetes</taxon>
        <taxon>Motilibacterales</taxon>
        <taxon>Motilibacteraceae</taxon>
        <taxon>Motilibacter</taxon>
    </lineage>
</organism>
<comment type="caution">
    <text evidence="8">The sequence shown here is derived from an EMBL/GenBank/DDBJ whole genome shotgun (WGS) entry which is preliminary data.</text>
</comment>
<dbReference type="NCBIfam" id="TIGR00016">
    <property type="entry name" value="ackA"/>
    <property type="match status" value="1"/>
</dbReference>
<keyword evidence="5 7" id="KW-0418">Kinase</keyword>
<evidence type="ECO:0000256" key="1">
    <source>
        <dbReference type="ARBA" id="ARBA00008748"/>
    </source>
</evidence>
<dbReference type="Proteomes" id="UP000800981">
    <property type="component" value="Unassembled WGS sequence"/>
</dbReference>
<evidence type="ECO:0000313" key="8">
    <source>
        <dbReference type="EMBL" id="NHC16061.1"/>
    </source>
</evidence>
<keyword evidence="6" id="KW-0067">ATP-binding</keyword>
<dbReference type="GO" id="GO:0008776">
    <property type="term" value="F:acetate kinase activity"/>
    <property type="evidence" value="ECO:0007669"/>
    <property type="project" value="UniProtKB-EC"/>
</dbReference>
<protein>
    <recommendedName>
        <fullName evidence="2">butyrate kinase</fullName>
        <ecNumber evidence="2">2.7.2.7</ecNumber>
    </recommendedName>
</protein>
<dbReference type="PROSITE" id="PS01075">
    <property type="entry name" value="ACETATE_KINASE_1"/>
    <property type="match status" value="1"/>
</dbReference>
<sequence>MLVVNAGSSSLKLSLLDERDDLAAESTLERWEGARDTGGIEKFLADLGTAPAAVAHRFVHGGARTDAALLDDREEQRLTELTALAPLHQPRSLAGVAAVRRALPQTPTYACFDTAFHATLPEAARTYALPAQWREQWGLQRYGFHGLSHAYAARRAAQLLGRPADELRLVTCHLGSGSSLCAVRAGRSVDTTMGFTPSEGLVMRTRSGTVDPGLMLWLLQEGGLTVDRLAAGIERGGGLAGLSGTSGDTRDIAAAAAAGDQQARLALDVWNHRLRRELGAMIASAGGVDAVVLTGGIGEHAPGLVDLSPLEALGLAVDTAAVADGRGDR</sequence>
<accession>A0ABX0GYI8</accession>
<dbReference type="InterPro" id="IPR000890">
    <property type="entry name" value="Aliphatic_acid_kin_short-chain"/>
</dbReference>
<gene>
    <name evidence="8" type="ORF">G9H71_19945</name>
</gene>
<evidence type="ECO:0000256" key="5">
    <source>
        <dbReference type="ARBA" id="ARBA00022777"/>
    </source>
</evidence>
<dbReference type="Gene3D" id="3.30.420.40">
    <property type="match status" value="2"/>
</dbReference>
<dbReference type="PANTHER" id="PTHR21060">
    <property type="entry name" value="ACETATE KINASE"/>
    <property type="match status" value="1"/>
</dbReference>
<dbReference type="Pfam" id="PF00871">
    <property type="entry name" value="Acetate_kinase"/>
    <property type="match status" value="1"/>
</dbReference>
<name>A0ABX0GYI8_9ACTN</name>
<evidence type="ECO:0000256" key="7">
    <source>
        <dbReference type="RuleBase" id="RU003835"/>
    </source>
</evidence>
<dbReference type="InterPro" id="IPR004372">
    <property type="entry name" value="Ac/propionate_kinase"/>
</dbReference>
<comment type="similarity">
    <text evidence="1 7">Belongs to the acetokinase family.</text>
</comment>
<dbReference type="InterPro" id="IPR043129">
    <property type="entry name" value="ATPase_NBD"/>
</dbReference>
<keyword evidence="4" id="KW-0547">Nucleotide-binding</keyword>
<dbReference type="EC" id="2.7.2.7" evidence="2"/>
<evidence type="ECO:0000256" key="4">
    <source>
        <dbReference type="ARBA" id="ARBA00022741"/>
    </source>
</evidence>
<evidence type="ECO:0000313" key="9">
    <source>
        <dbReference type="Proteomes" id="UP000800981"/>
    </source>
</evidence>
<dbReference type="EMBL" id="JAANNP010000086">
    <property type="protein sequence ID" value="NHC16061.1"/>
    <property type="molecule type" value="Genomic_DNA"/>
</dbReference>
<dbReference type="PANTHER" id="PTHR21060:SF3">
    <property type="entry name" value="BUTYRATE KINASE 2-RELATED"/>
    <property type="match status" value="1"/>
</dbReference>
<evidence type="ECO:0000256" key="3">
    <source>
        <dbReference type="ARBA" id="ARBA00022679"/>
    </source>
</evidence>
<reference evidence="8 9" key="1">
    <citation type="submission" date="2020-03" db="EMBL/GenBank/DDBJ databases">
        <title>Two novel Motilibacter sp.</title>
        <authorList>
            <person name="Liu S."/>
        </authorList>
    </citation>
    <scope>NUCLEOTIDE SEQUENCE [LARGE SCALE GENOMIC DNA]</scope>
    <source>
        <strain evidence="8 9">E257</strain>
    </source>
</reference>
<proteinExistence type="inferred from homology"/>
<evidence type="ECO:0000256" key="2">
    <source>
        <dbReference type="ARBA" id="ARBA00013069"/>
    </source>
</evidence>
<dbReference type="PRINTS" id="PR00471">
    <property type="entry name" value="ACETATEKNASE"/>
</dbReference>
<dbReference type="InterPro" id="IPR023865">
    <property type="entry name" value="Aliphatic_acid_kinase_CS"/>
</dbReference>
<dbReference type="SUPFAM" id="SSF53067">
    <property type="entry name" value="Actin-like ATPase domain"/>
    <property type="match status" value="2"/>
</dbReference>